<proteinExistence type="inferred from homology"/>
<feature type="domain" description="Periplasmic binding protein" evidence="5">
    <location>
        <begin position="208"/>
        <end position="450"/>
    </location>
</feature>
<dbReference type="InterPro" id="IPR028082">
    <property type="entry name" value="Peripla_BP_I"/>
</dbReference>
<evidence type="ECO:0000256" key="3">
    <source>
        <dbReference type="ARBA" id="ARBA00022729"/>
    </source>
</evidence>
<dbReference type="InterPro" id="IPR025997">
    <property type="entry name" value="SBP_2_dom"/>
</dbReference>
<dbReference type="SUPFAM" id="SSF53822">
    <property type="entry name" value="Periplasmic binding protein-like I"/>
    <property type="match status" value="1"/>
</dbReference>
<evidence type="ECO:0000313" key="6">
    <source>
        <dbReference type="EMBL" id="TXK09841.1"/>
    </source>
</evidence>
<dbReference type="GO" id="GO:0030313">
    <property type="term" value="C:cell envelope"/>
    <property type="evidence" value="ECO:0007669"/>
    <property type="project" value="UniProtKB-SubCell"/>
</dbReference>
<organism evidence="6 7">
    <name type="scientific">Microbacterium hatanonis</name>
    <dbReference type="NCBI Taxonomy" id="404366"/>
    <lineage>
        <taxon>Bacteria</taxon>
        <taxon>Bacillati</taxon>
        <taxon>Actinomycetota</taxon>
        <taxon>Actinomycetes</taxon>
        <taxon>Micrococcales</taxon>
        <taxon>Microbacteriaceae</taxon>
        <taxon>Microbacterium</taxon>
    </lineage>
</organism>
<dbReference type="OrthoDB" id="9813037at2"/>
<feature type="compositionally biased region" description="Basic and acidic residues" evidence="4">
    <location>
        <begin position="65"/>
        <end position="74"/>
    </location>
</feature>
<feature type="compositionally biased region" description="Basic residues" evidence="4">
    <location>
        <begin position="95"/>
        <end position="118"/>
    </location>
</feature>
<feature type="region of interest" description="Disordered" evidence="4">
    <location>
        <begin position="29"/>
        <end position="151"/>
    </location>
</feature>
<accession>A0A5C8HXU9</accession>
<comment type="similarity">
    <text evidence="2">Belongs to the bacterial solute-binding protein 2 family.</text>
</comment>
<feature type="compositionally biased region" description="Basic and acidic residues" evidence="4">
    <location>
        <begin position="123"/>
        <end position="133"/>
    </location>
</feature>
<dbReference type="Gene3D" id="3.40.50.2300">
    <property type="match status" value="2"/>
</dbReference>
<dbReference type="AlphaFoldDB" id="A0A5C8HXU9"/>
<dbReference type="CDD" id="cd01536">
    <property type="entry name" value="PBP1_ABC_sugar_binding-like"/>
    <property type="match status" value="1"/>
</dbReference>
<evidence type="ECO:0000259" key="5">
    <source>
        <dbReference type="Pfam" id="PF13407"/>
    </source>
</evidence>
<keyword evidence="7" id="KW-1185">Reference proteome</keyword>
<dbReference type="GO" id="GO:0030246">
    <property type="term" value="F:carbohydrate binding"/>
    <property type="evidence" value="ECO:0007669"/>
    <property type="project" value="UniProtKB-ARBA"/>
</dbReference>
<sequence length="482" mass="51841">MVRDRRQRGGLTPLRRQRAPCASARLRLRRAGLGHRRHPARGAPRQCERRAGRGQPPLLGGRGLPRHDRDPLRRGEHRRHRRRCRDHRRDEQRPQHPRRQRLRAAGRHRPHHHRRRHAVLVQEPREIDAETHPKRTGRHPCPGTTQHKRNDTKEYEVRIRIKAIAAAAAVAALALTGCSTGGAGGGGDDDTFKVIAFTSGNQTPVGAWWVKAVQEKADELGWDLTMIQGDFDFQKMNPAVESAIGQGADAIFNGYTDYASISSIITAAKDANIPMFAMDAGTEATDGFALNITADQQGIVDQTVDEIDTTLGGLEGKNIMVIGHDPHPGIRLRAGLAAEAFEAAGANIAGGSIQKVTSPATGRTEALALVTDYLQANPGGLDAVWVGWDDAALGAAQALNEAGSDAVVTGVDATSEAIAAIESGGTFLATVEQPWPSILDTVVEAMVAYQESGTMPSSNFDAVATTLVDKANASTITPSDKL</sequence>
<comment type="caution">
    <text evidence="6">The sequence shown here is derived from an EMBL/GenBank/DDBJ whole genome shotgun (WGS) entry which is preliminary data.</text>
</comment>
<evidence type="ECO:0000313" key="7">
    <source>
        <dbReference type="Proteomes" id="UP000321034"/>
    </source>
</evidence>
<dbReference type="Proteomes" id="UP000321034">
    <property type="component" value="Unassembled WGS sequence"/>
</dbReference>
<keyword evidence="3" id="KW-0732">Signal</keyword>
<dbReference type="Pfam" id="PF13407">
    <property type="entry name" value="Peripla_BP_4"/>
    <property type="match status" value="1"/>
</dbReference>
<evidence type="ECO:0000256" key="2">
    <source>
        <dbReference type="ARBA" id="ARBA00007639"/>
    </source>
</evidence>
<evidence type="ECO:0000256" key="4">
    <source>
        <dbReference type="SAM" id="MobiDB-lite"/>
    </source>
</evidence>
<protein>
    <submittedName>
        <fullName evidence="6">Substrate-binding domain-containing protein</fullName>
    </submittedName>
</protein>
<feature type="compositionally biased region" description="Basic residues" evidence="4">
    <location>
        <begin position="75"/>
        <end position="86"/>
    </location>
</feature>
<reference evidence="6 7" key="1">
    <citation type="submission" date="2019-08" db="EMBL/GenBank/DDBJ databases">
        <authorList>
            <person name="Dong K."/>
        </authorList>
    </citation>
    <scope>NUCLEOTIDE SEQUENCE [LARGE SCALE GENOMIC DNA]</scope>
    <source>
        <strain evidence="6 7">JCM14558</strain>
    </source>
</reference>
<comment type="subcellular location">
    <subcellularLocation>
        <location evidence="1">Cell envelope</location>
    </subcellularLocation>
</comment>
<dbReference type="PANTHER" id="PTHR46847">
    <property type="entry name" value="D-ALLOSE-BINDING PERIPLASMIC PROTEIN-RELATED"/>
    <property type="match status" value="1"/>
</dbReference>
<name>A0A5C8HXU9_9MICO</name>
<feature type="compositionally biased region" description="Basic residues" evidence="4">
    <location>
        <begin position="29"/>
        <end position="40"/>
    </location>
</feature>
<gene>
    <name evidence="6" type="ORF">FVP77_13215</name>
</gene>
<evidence type="ECO:0000256" key="1">
    <source>
        <dbReference type="ARBA" id="ARBA00004196"/>
    </source>
</evidence>
<feature type="region of interest" description="Disordered" evidence="4">
    <location>
        <begin position="1"/>
        <end position="20"/>
    </location>
</feature>
<dbReference type="PANTHER" id="PTHR46847:SF1">
    <property type="entry name" value="D-ALLOSE-BINDING PERIPLASMIC PROTEIN-RELATED"/>
    <property type="match status" value="1"/>
</dbReference>
<dbReference type="EMBL" id="VRSV01000002">
    <property type="protein sequence ID" value="TXK09841.1"/>
    <property type="molecule type" value="Genomic_DNA"/>
</dbReference>